<proteinExistence type="inferred from homology"/>
<dbReference type="Pfam" id="PF02594">
    <property type="entry name" value="DUF167"/>
    <property type="match status" value="1"/>
</dbReference>
<gene>
    <name evidence="3" type="ORF">I5731_09050</name>
</gene>
<organism evidence="3 4">
    <name type="scientific">Methylobrevis albus</name>
    <dbReference type="NCBI Taxonomy" id="2793297"/>
    <lineage>
        <taxon>Bacteria</taxon>
        <taxon>Pseudomonadati</taxon>
        <taxon>Pseudomonadota</taxon>
        <taxon>Alphaproteobacteria</taxon>
        <taxon>Hyphomicrobiales</taxon>
        <taxon>Pleomorphomonadaceae</taxon>
        <taxon>Methylobrevis</taxon>
    </lineage>
</organism>
<evidence type="ECO:0000313" key="3">
    <source>
        <dbReference type="EMBL" id="MBH0237966.1"/>
    </source>
</evidence>
<evidence type="ECO:0000256" key="2">
    <source>
        <dbReference type="HAMAP-Rule" id="MF_00634"/>
    </source>
</evidence>
<name>A0A931I2Z9_9HYPH</name>
<dbReference type="Gene3D" id="3.30.1200.10">
    <property type="entry name" value="YggU-like"/>
    <property type="match status" value="1"/>
</dbReference>
<dbReference type="EMBL" id="JADZLT010000049">
    <property type="protein sequence ID" value="MBH0237966.1"/>
    <property type="molecule type" value="Genomic_DNA"/>
</dbReference>
<evidence type="ECO:0000313" key="4">
    <source>
        <dbReference type="Proteomes" id="UP000631694"/>
    </source>
</evidence>
<keyword evidence="4" id="KW-1185">Reference proteome</keyword>
<reference evidence="3" key="1">
    <citation type="submission" date="2020-12" db="EMBL/GenBank/DDBJ databases">
        <title>Methylobrevis albus sp. nov., isolated from fresh water lack sediment.</title>
        <authorList>
            <person name="Zou Q."/>
        </authorList>
    </citation>
    <scope>NUCLEOTIDE SEQUENCE</scope>
    <source>
        <strain evidence="3">L22</strain>
    </source>
</reference>
<dbReference type="SMART" id="SM01152">
    <property type="entry name" value="DUF167"/>
    <property type="match status" value="1"/>
</dbReference>
<protein>
    <recommendedName>
        <fullName evidence="2">UPF0235 protein I5731_09050</fullName>
    </recommendedName>
</protein>
<dbReference type="InterPro" id="IPR036591">
    <property type="entry name" value="YggU-like_sf"/>
</dbReference>
<dbReference type="SUPFAM" id="SSF69786">
    <property type="entry name" value="YggU-like"/>
    <property type="match status" value="1"/>
</dbReference>
<sequence length="109" mass="10676">MDAAPQPWRLDGDDLLVTVRVTPRAGRDGLGEIAVLGDGAVVLTVKVRALPADGAANAAVAALVAEAAGVPKSRAAVVAGPRSRVKTIRLAGAGAAGLAALQAAAAPRP</sequence>
<comment type="similarity">
    <text evidence="1 2">Belongs to the UPF0235 family.</text>
</comment>
<dbReference type="NCBIfam" id="TIGR00251">
    <property type="entry name" value="DUF167 family protein"/>
    <property type="match status" value="1"/>
</dbReference>
<dbReference type="Proteomes" id="UP000631694">
    <property type="component" value="Unassembled WGS sequence"/>
</dbReference>
<dbReference type="RefSeq" id="WP_197311019.1">
    <property type="nucleotide sequence ID" value="NZ_JADZLT010000049.1"/>
</dbReference>
<dbReference type="InterPro" id="IPR003746">
    <property type="entry name" value="DUF167"/>
</dbReference>
<comment type="caution">
    <text evidence="3">The sequence shown here is derived from an EMBL/GenBank/DDBJ whole genome shotgun (WGS) entry which is preliminary data.</text>
</comment>
<dbReference type="AlphaFoldDB" id="A0A931I2Z9"/>
<accession>A0A931I2Z9</accession>
<evidence type="ECO:0000256" key="1">
    <source>
        <dbReference type="ARBA" id="ARBA00010364"/>
    </source>
</evidence>
<dbReference type="HAMAP" id="MF_00634">
    <property type="entry name" value="UPF0235"/>
    <property type="match status" value="1"/>
</dbReference>